<comment type="caution">
    <text evidence="2">The sequence shown here is derived from an EMBL/GenBank/DDBJ whole genome shotgun (WGS) entry which is preliminary data.</text>
</comment>
<feature type="compositionally biased region" description="Basic and acidic residues" evidence="1">
    <location>
        <begin position="37"/>
        <end position="57"/>
    </location>
</feature>
<feature type="region of interest" description="Disordered" evidence="1">
    <location>
        <begin position="32"/>
        <end position="79"/>
    </location>
</feature>
<reference evidence="2" key="1">
    <citation type="submission" date="2021-01" db="EMBL/GenBank/DDBJ databases">
        <authorList>
            <consortium name="Genoscope - CEA"/>
            <person name="William W."/>
        </authorList>
    </citation>
    <scope>NUCLEOTIDE SEQUENCE</scope>
</reference>
<sequence length="223" mass="26981">MITQIEVLRNSGLSKELKVNVDVEDIYRRKRQEQEEEIMRKQQELEEERKAEEEKRKLQSNQSKEQQDSQIIHSQDHNEENDLMKKIKKRIRIMEMKTILIVVNNKGKKNKIGLYSLMILKQSEYKKLYFLIKLKLQKIKIQKKIKQRRISQTINDKKKTELKLLLQQKQFKLFIKRQIQQNLLNLNRNISLFEKSQQCALISEVFIQTFCFSKESFMCFINT</sequence>
<proteinExistence type="predicted"/>
<dbReference type="AlphaFoldDB" id="A0A8S1QZ13"/>
<feature type="compositionally biased region" description="Polar residues" evidence="1">
    <location>
        <begin position="60"/>
        <end position="73"/>
    </location>
</feature>
<keyword evidence="3" id="KW-1185">Reference proteome</keyword>
<evidence type="ECO:0000313" key="2">
    <source>
        <dbReference type="EMBL" id="CAD8120858.1"/>
    </source>
</evidence>
<evidence type="ECO:0000256" key="1">
    <source>
        <dbReference type="SAM" id="MobiDB-lite"/>
    </source>
</evidence>
<accession>A0A8S1QZ13</accession>
<dbReference type="Proteomes" id="UP000692954">
    <property type="component" value="Unassembled WGS sequence"/>
</dbReference>
<dbReference type="EMBL" id="CAJJDN010000128">
    <property type="protein sequence ID" value="CAD8120858.1"/>
    <property type="molecule type" value="Genomic_DNA"/>
</dbReference>
<name>A0A8S1QZ13_9CILI</name>
<organism evidence="2 3">
    <name type="scientific">Paramecium sonneborni</name>
    <dbReference type="NCBI Taxonomy" id="65129"/>
    <lineage>
        <taxon>Eukaryota</taxon>
        <taxon>Sar</taxon>
        <taxon>Alveolata</taxon>
        <taxon>Ciliophora</taxon>
        <taxon>Intramacronucleata</taxon>
        <taxon>Oligohymenophorea</taxon>
        <taxon>Peniculida</taxon>
        <taxon>Parameciidae</taxon>
        <taxon>Paramecium</taxon>
    </lineage>
</organism>
<protein>
    <submittedName>
        <fullName evidence="2">Uncharacterized protein</fullName>
    </submittedName>
</protein>
<evidence type="ECO:0000313" key="3">
    <source>
        <dbReference type="Proteomes" id="UP000692954"/>
    </source>
</evidence>
<gene>
    <name evidence="2" type="ORF">PSON_ATCC_30995.1.T1280110</name>
</gene>